<reference evidence="2 3" key="1">
    <citation type="submission" date="2023-03" db="EMBL/GenBank/DDBJ databases">
        <title>Novel Species.</title>
        <authorList>
            <person name="Ma S."/>
        </authorList>
    </citation>
    <scope>NUCLEOTIDE SEQUENCE [LARGE SCALE GENOMIC DNA]</scope>
    <source>
        <strain evidence="2 3">B11</strain>
    </source>
</reference>
<keyword evidence="2" id="KW-0012">Acyltransferase</keyword>
<evidence type="ECO:0000259" key="1">
    <source>
        <dbReference type="Pfam" id="PF00814"/>
    </source>
</evidence>
<organism evidence="2 3">
    <name type="scientific">Thermatribacter velox</name>
    <dbReference type="NCBI Taxonomy" id="3039681"/>
    <lineage>
        <taxon>Bacteria</taxon>
        <taxon>Pseudomonadati</taxon>
        <taxon>Atribacterota</taxon>
        <taxon>Atribacteria</taxon>
        <taxon>Atribacterales</taxon>
        <taxon>Thermatribacteraceae</taxon>
        <taxon>Thermatribacter</taxon>
    </lineage>
</organism>
<name>A0ABZ2Y9G7_9BACT</name>
<dbReference type="EMBL" id="CP121689">
    <property type="protein sequence ID" value="WZL75242.1"/>
    <property type="molecule type" value="Genomic_DNA"/>
</dbReference>
<dbReference type="InterPro" id="IPR043129">
    <property type="entry name" value="ATPase_NBD"/>
</dbReference>
<dbReference type="NCBIfam" id="TIGR03725">
    <property type="entry name" value="T6A_YeaZ"/>
    <property type="match status" value="1"/>
</dbReference>
<dbReference type="InterPro" id="IPR000905">
    <property type="entry name" value="Gcp-like_dom"/>
</dbReference>
<sequence length="233" mass="26584">MKADKYEKYILAFDSSTPWLSVALAQGQEVKVSLLHYARENHSRYLFDHLEYLKKEYALQSTNLEAVIVGIGPGSFTGVKIGVCVAKAIAFGYQLPLVGFSTLESLALEAMRSSFFSKDFEKIFPIIHHKKDEIFWVDLDWKTPWKEIQPITKVETGNIQDFVAKYARYRGLVVSPSSFLKSHFEGCEGNLLFMQAFPQALRLIELYHQRGNREIASTENVFRVGPIYGAKLF</sequence>
<dbReference type="Pfam" id="PF00814">
    <property type="entry name" value="TsaD"/>
    <property type="match status" value="1"/>
</dbReference>
<dbReference type="InterPro" id="IPR022496">
    <property type="entry name" value="T6A_TsaB"/>
</dbReference>
<gene>
    <name evidence="2" type="primary">tsaB</name>
    <name evidence="2" type="ORF">QBE54_06465</name>
</gene>
<dbReference type="SUPFAM" id="SSF53067">
    <property type="entry name" value="Actin-like ATPase domain"/>
    <property type="match status" value="1"/>
</dbReference>
<accession>A0ABZ2Y9G7</accession>
<dbReference type="Gene3D" id="3.30.420.40">
    <property type="match status" value="1"/>
</dbReference>
<evidence type="ECO:0000313" key="2">
    <source>
        <dbReference type="EMBL" id="WZL75242.1"/>
    </source>
</evidence>
<proteinExistence type="predicted"/>
<dbReference type="RefSeq" id="WP_369017388.1">
    <property type="nucleotide sequence ID" value="NZ_CP121689.1"/>
</dbReference>
<feature type="domain" description="Gcp-like" evidence="1">
    <location>
        <begin position="38"/>
        <end position="112"/>
    </location>
</feature>
<dbReference type="EC" id="2.3.1.234" evidence="2"/>
<evidence type="ECO:0000313" key="3">
    <source>
        <dbReference type="Proteomes" id="UP001461341"/>
    </source>
</evidence>
<dbReference type="GO" id="GO:0061711">
    <property type="term" value="F:tRNA N(6)-L-threonylcarbamoyladenine synthase activity"/>
    <property type="evidence" value="ECO:0007669"/>
    <property type="project" value="UniProtKB-EC"/>
</dbReference>
<keyword evidence="2" id="KW-0808">Transferase</keyword>
<protein>
    <submittedName>
        <fullName evidence="2">tRNA (Adenosine(37)-N6)-threonylcarbamoyltransferase complex dimerization subunit type 1 TsaB</fullName>
        <ecNumber evidence="2">2.3.1.234</ecNumber>
    </submittedName>
</protein>
<keyword evidence="3" id="KW-1185">Reference proteome</keyword>
<dbReference type="Proteomes" id="UP001461341">
    <property type="component" value="Chromosome"/>
</dbReference>